<dbReference type="EMBL" id="UGOY01000001">
    <property type="protein sequence ID" value="STY22360.1"/>
    <property type="molecule type" value="Genomic_DNA"/>
</dbReference>
<reference evidence="4 6" key="2">
    <citation type="submission" date="2018-06" db="EMBL/GenBank/DDBJ databases">
        <authorList>
            <consortium name="Pathogen Informatics"/>
            <person name="Doyle S."/>
        </authorList>
    </citation>
    <scope>NUCLEOTIDE SEQUENCE [LARGE SCALE GENOMIC DNA]</scope>
    <source>
        <strain evidence="4 6">NCTC11991</strain>
    </source>
</reference>
<sequence length="369" mass="40412">MLAKIRKMILHAKTRMTVLVGMFSLCCTLPNIAQAVPFSEISQVVFFGDSLTDSGFNNTFTTAAGIPDKAPTFTTFNGYTWAQYVANDILGVPLLPPGTLFPALNDKMTNNTTPLFMDPTKPPFPPPVLLPNGFNYAAGGARTAEEPGVSIFYWAPSVARQVTNYLSTAPQKLDPKAMYFIWSGANDILFGIQEQLNPIAFMQLIDVTTTQIKEQVEALAERGAQRIVVLSLPNIGVTPFINGLAVTIGDPTLPGNIKNLSYMFDSLLKQKLGTVSKRYKKHHEVKILYFDTYTALDNLISNAEAGEPTVVSGIPFLFENVTSPVCTAPIAILCQQTSNNFLFADGVHPTDMAHRALSLEVENQIRQWA</sequence>
<dbReference type="Proteomes" id="UP000255110">
    <property type="component" value="Unassembled WGS sequence"/>
</dbReference>
<name>A0A378L7N7_9GAMM</name>
<dbReference type="Pfam" id="PF00657">
    <property type="entry name" value="Lipase_GDSL"/>
    <property type="match status" value="1"/>
</dbReference>
<dbReference type="EMBL" id="LNYZ01000003">
    <property type="protein sequence ID" value="KTD80278.1"/>
    <property type="molecule type" value="Genomic_DNA"/>
</dbReference>
<dbReference type="SUPFAM" id="SSF52266">
    <property type="entry name" value="SGNH hydrolase"/>
    <property type="match status" value="1"/>
</dbReference>
<dbReference type="InterPro" id="IPR001087">
    <property type="entry name" value="GDSL"/>
</dbReference>
<dbReference type="Gene3D" id="3.40.50.1110">
    <property type="entry name" value="SGNH hydrolase"/>
    <property type="match status" value="1"/>
</dbReference>
<keyword evidence="2" id="KW-0732">Signal</keyword>
<evidence type="ECO:0000256" key="1">
    <source>
        <dbReference type="ARBA" id="ARBA00022801"/>
    </source>
</evidence>
<keyword evidence="5" id="KW-1185">Reference proteome</keyword>
<dbReference type="Proteomes" id="UP000054820">
    <property type="component" value="Unassembled WGS sequence"/>
</dbReference>
<evidence type="ECO:0000313" key="4">
    <source>
        <dbReference type="EMBL" id="STY22360.1"/>
    </source>
</evidence>
<evidence type="ECO:0000256" key="2">
    <source>
        <dbReference type="SAM" id="SignalP"/>
    </source>
</evidence>
<dbReference type="EC" id="3.1.1.1" evidence="4"/>
<feature type="chain" id="PRO_5016995013" evidence="2">
    <location>
        <begin position="36"/>
        <end position="369"/>
    </location>
</feature>
<protein>
    <submittedName>
        <fullName evidence="4">Lysophospholipase A</fullName>
        <ecNumber evidence="4">3.1.1.1</ecNumber>
    </submittedName>
</protein>
<dbReference type="PANTHER" id="PTHR45648">
    <property type="entry name" value="GDSL LIPASE/ACYLHYDROLASE FAMILY PROTEIN (AFU_ORTHOLOGUE AFUA_4G14700)"/>
    <property type="match status" value="1"/>
</dbReference>
<reference evidence="3 5" key="1">
    <citation type="submission" date="2015-11" db="EMBL/GenBank/DDBJ databases">
        <title>Genomic analysis of 38 Legionella species identifies large and diverse effector repertoires.</title>
        <authorList>
            <person name="Burstein D."/>
            <person name="Amaro F."/>
            <person name="Zusman T."/>
            <person name="Lifshitz Z."/>
            <person name="Cohen O."/>
            <person name="Gilbert J.A."/>
            <person name="Pupko T."/>
            <person name="Shuman H.A."/>
            <person name="Segal G."/>
        </authorList>
    </citation>
    <scope>NUCLEOTIDE SEQUENCE [LARGE SCALE GENOMIC DNA]</scope>
    <source>
        <strain evidence="3 5">SC-18-C9</strain>
    </source>
</reference>
<dbReference type="STRING" id="460.Lstg_0540"/>
<proteinExistence type="predicted"/>
<keyword evidence="1 4" id="KW-0378">Hydrolase</keyword>
<organism evidence="4 6">
    <name type="scientific">Legionella steigerwaltii</name>
    <dbReference type="NCBI Taxonomy" id="460"/>
    <lineage>
        <taxon>Bacteria</taxon>
        <taxon>Pseudomonadati</taxon>
        <taxon>Pseudomonadota</taxon>
        <taxon>Gammaproteobacteria</taxon>
        <taxon>Legionellales</taxon>
        <taxon>Legionellaceae</taxon>
        <taxon>Legionella</taxon>
    </lineage>
</organism>
<dbReference type="InterPro" id="IPR036514">
    <property type="entry name" value="SGNH_hydro_sf"/>
</dbReference>
<dbReference type="AlphaFoldDB" id="A0A378L7N7"/>
<dbReference type="GO" id="GO:0106435">
    <property type="term" value="F:carboxylesterase activity"/>
    <property type="evidence" value="ECO:0007669"/>
    <property type="project" value="UniProtKB-EC"/>
</dbReference>
<dbReference type="OrthoDB" id="5292073at2"/>
<dbReference type="PANTHER" id="PTHR45648:SF22">
    <property type="entry name" value="GDSL LIPASE_ACYLHYDROLASE FAMILY PROTEIN (AFU_ORTHOLOGUE AFUA_4G14700)"/>
    <property type="match status" value="1"/>
</dbReference>
<evidence type="ECO:0000313" key="3">
    <source>
        <dbReference type="EMBL" id="KTD80278.1"/>
    </source>
</evidence>
<gene>
    <name evidence="4" type="primary">estA</name>
    <name evidence="3" type="ORF">Lstg_0540</name>
    <name evidence="4" type="ORF">NCTC11991_00945</name>
</gene>
<dbReference type="RefSeq" id="WP_058476132.1">
    <property type="nucleotide sequence ID" value="NZ_CAAAIO010000025.1"/>
</dbReference>
<dbReference type="InterPro" id="IPR051058">
    <property type="entry name" value="GDSL_Est/Lipase"/>
</dbReference>
<evidence type="ECO:0000313" key="6">
    <source>
        <dbReference type="Proteomes" id="UP000255110"/>
    </source>
</evidence>
<evidence type="ECO:0000313" key="5">
    <source>
        <dbReference type="Proteomes" id="UP000054820"/>
    </source>
</evidence>
<feature type="signal peptide" evidence="2">
    <location>
        <begin position="1"/>
        <end position="35"/>
    </location>
</feature>
<accession>A0A378L7N7</accession>
<dbReference type="CDD" id="cd01846">
    <property type="entry name" value="fatty_acyltransferase_like"/>
    <property type="match status" value="1"/>
</dbReference>